<evidence type="ECO:0000313" key="1">
    <source>
        <dbReference type="EMBL" id="QJA61181.1"/>
    </source>
</evidence>
<dbReference type="InterPro" id="IPR004211">
    <property type="entry name" value="Endonuclease_7"/>
</dbReference>
<dbReference type="Gene3D" id="3.40.1800.10">
    <property type="entry name" value="His-Me finger endonucleases"/>
    <property type="match status" value="1"/>
</dbReference>
<name>A0A6M3KDM1_9ZZZZ</name>
<proteinExistence type="predicted"/>
<dbReference type="AlphaFoldDB" id="A0A6M3KDM1"/>
<evidence type="ECO:0000313" key="2">
    <source>
        <dbReference type="EMBL" id="QJA79932.1"/>
    </source>
</evidence>
<keyword evidence="2" id="KW-0378">Hydrolase</keyword>
<dbReference type="Pfam" id="PF02945">
    <property type="entry name" value="Endonuclease_7"/>
    <property type="match status" value="1"/>
</dbReference>
<keyword evidence="2" id="KW-0540">Nuclease</keyword>
<reference evidence="2" key="1">
    <citation type="submission" date="2020-03" db="EMBL/GenBank/DDBJ databases">
        <title>The deep terrestrial virosphere.</title>
        <authorList>
            <person name="Holmfeldt K."/>
            <person name="Nilsson E."/>
            <person name="Simone D."/>
            <person name="Lopez-Fernandez M."/>
            <person name="Wu X."/>
            <person name="de Brujin I."/>
            <person name="Lundin D."/>
            <person name="Andersson A."/>
            <person name="Bertilsson S."/>
            <person name="Dopson M."/>
        </authorList>
    </citation>
    <scope>NUCLEOTIDE SEQUENCE</scope>
    <source>
        <strain evidence="2">MM415A00818</strain>
        <strain evidence="1">MM415B00985</strain>
    </source>
</reference>
<dbReference type="SUPFAM" id="SSF54060">
    <property type="entry name" value="His-Me finger endonucleases"/>
    <property type="match status" value="1"/>
</dbReference>
<dbReference type="EMBL" id="MT142399">
    <property type="protein sequence ID" value="QJA79932.1"/>
    <property type="molecule type" value="Genomic_DNA"/>
</dbReference>
<dbReference type="InterPro" id="IPR038563">
    <property type="entry name" value="Endonuclease_7_sf"/>
</dbReference>
<protein>
    <submittedName>
        <fullName evidence="2">Putative recombination endonuclease VII</fullName>
    </submittedName>
</protein>
<organism evidence="2">
    <name type="scientific">viral metagenome</name>
    <dbReference type="NCBI Taxonomy" id="1070528"/>
    <lineage>
        <taxon>unclassified sequences</taxon>
        <taxon>metagenomes</taxon>
        <taxon>organismal metagenomes</taxon>
    </lineage>
</organism>
<gene>
    <name evidence="2" type="ORF">MM415A00818_0021</name>
    <name evidence="1" type="ORF">MM415B00985_0015</name>
</gene>
<dbReference type="InterPro" id="IPR044925">
    <property type="entry name" value="His-Me_finger_sf"/>
</dbReference>
<sequence>MTKEERKQYSHTYYQVNKGKILHRTSLYYKANKQNWADRYQNNKETLKKKAKEYWPLRTYGLSFLDIDTLLQEQNHRCAICGCLLKEKKRCIDHNHITGKIRGILCGRCNTGLWSLEDLEYRNLAEKYLARTNEKE</sequence>
<accession>A0A6M3KDM1</accession>
<dbReference type="EMBL" id="MT141433">
    <property type="protein sequence ID" value="QJA61181.1"/>
    <property type="molecule type" value="Genomic_DNA"/>
</dbReference>
<dbReference type="GO" id="GO:0004519">
    <property type="term" value="F:endonuclease activity"/>
    <property type="evidence" value="ECO:0007669"/>
    <property type="project" value="UniProtKB-KW"/>
</dbReference>
<keyword evidence="2" id="KW-0255">Endonuclease</keyword>